<dbReference type="GO" id="GO:0015212">
    <property type="term" value="F:cytidine transmembrane transporter activity"/>
    <property type="evidence" value="ECO:0007669"/>
    <property type="project" value="TreeGrafter"/>
</dbReference>
<keyword evidence="6 7" id="KW-0472">Membrane</keyword>
<dbReference type="InterPro" id="IPR004740">
    <property type="entry name" value="Nuc_H_symport"/>
</dbReference>
<feature type="transmembrane region" description="Helical" evidence="7">
    <location>
        <begin position="69"/>
        <end position="87"/>
    </location>
</feature>
<feature type="transmembrane region" description="Helical" evidence="7">
    <location>
        <begin position="277"/>
        <end position="296"/>
    </location>
</feature>
<dbReference type="EMBL" id="QXDC01000002">
    <property type="protein sequence ID" value="RIA45522.1"/>
    <property type="molecule type" value="Genomic_DNA"/>
</dbReference>
<dbReference type="Pfam" id="PF03825">
    <property type="entry name" value="Nuc_H_symport"/>
    <property type="match status" value="1"/>
</dbReference>
<feature type="transmembrane region" description="Helical" evidence="7">
    <location>
        <begin position="302"/>
        <end position="322"/>
    </location>
</feature>
<evidence type="ECO:0000256" key="7">
    <source>
        <dbReference type="SAM" id="Phobius"/>
    </source>
</evidence>
<evidence type="ECO:0000256" key="1">
    <source>
        <dbReference type="ARBA" id="ARBA00004651"/>
    </source>
</evidence>
<dbReference type="Gene3D" id="1.20.1250.20">
    <property type="entry name" value="MFS general substrate transporter like domains"/>
    <property type="match status" value="2"/>
</dbReference>
<dbReference type="InterPro" id="IPR036259">
    <property type="entry name" value="MFS_trans_sf"/>
</dbReference>
<accession>A0A397P8X6</accession>
<dbReference type="RefSeq" id="WP_119034058.1">
    <property type="nucleotide sequence ID" value="NZ_QXDC01000002.1"/>
</dbReference>
<proteinExistence type="predicted"/>
<organism evidence="9 10">
    <name type="scientific">Hephaestia caeni</name>
    <dbReference type="NCBI Taxonomy" id="645617"/>
    <lineage>
        <taxon>Bacteria</taxon>
        <taxon>Pseudomonadati</taxon>
        <taxon>Pseudomonadota</taxon>
        <taxon>Alphaproteobacteria</taxon>
        <taxon>Sphingomonadales</taxon>
        <taxon>Sphingomonadaceae</taxon>
        <taxon>Hephaestia</taxon>
    </lineage>
</organism>
<feature type="transmembrane region" description="Helical" evidence="7">
    <location>
        <begin position="378"/>
        <end position="398"/>
    </location>
</feature>
<comment type="caution">
    <text evidence="9">The sequence shown here is derived from an EMBL/GenBank/DDBJ whole genome shotgun (WGS) entry which is preliminary data.</text>
</comment>
<evidence type="ECO:0000313" key="10">
    <source>
        <dbReference type="Proteomes" id="UP000266568"/>
    </source>
</evidence>
<keyword evidence="3" id="KW-1003">Cell membrane</keyword>
<dbReference type="Proteomes" id="UP000266568">
    <property type="component" value="Unassembled WGS sequence"/>
</dbReference>
<keyword evidence="2" id="KW-0813">Transport</keyword>
<dbReference type="SUPFAM" id="SSF103473">
    <property type="entry name" value="MFS general substrate transporter"/>
    <property type="match status" value="1"/>
</dbReference>
<feature type="transmembrane region" description="Helical" evidence="7">
    <location>
        <begin position="12"/>
        <end position="30"/>
    </location>
</feature>
<sequence length="418" mass="45488">MVKLRLSVMMFAQYFAWGVWLVPLSTYMSQGLHFDTIIGTTFGLIGIATILSTLFIGMVADRFIAAQKLLGILSLGAGGALFWVSTIQSSPSLFLFGCLLHFLFYASTIPLATAIAFNAIEDTSKEFPAIRVWGTIGWIVAGLLVGIISGAAETALPMQMASGVYILLGLYSFTLPDTPPRARHKVVSVAAIFGLDVILRHRETAFWIFIACTLALMVPKSFYDTYANAFFAEKDLHMNLFGGRLEATGIQTLGQIFETFFLISLPFLLARMGIKRVLVIGMGAWAVRFVLFGFGYHDDTAIMPMLLLGIIIHGICYDFLIVSGQIYVDRKFDPESRARAQAFLTLITQGIGIVIGSNIAGYVYGLHTDAGGAHDWRAIWMVPAVIAFVTMVLFALSFREKLAAAPAEDGDASAPAGS</sequence>
<keyword evidence="4 7" id="KW-0812">Transmembrane</keyword>
<keyword evidence="10" id="KW-1185">Reference proteome</keyword>
<evidence type="ECO:0000259" key="8">
    <source>
        <dbReference type="PROSITE" id="PS50850"/>
    </source>
</evidence>
<dbReference type="InterPro" id="IPR020846">
    <property type="entry name" value="MFS_dom"/>
</dbReference>
<reference evidence="9 10" key="1">
    <citation type="submission" date="2018-08" db="EMBL/GenBank/DDBJ databases">
        <title>Genomic Encyclopedia of Type Strains, Phase IV (KMG-IV): sequencing the most valuable type-strain genomes for metagenomic binning, comparative biology and taxonomic classification.</title>
        <authorList>
            <person name="Goeker M."/>
        </authorList>
    </citation>
    <scope>NUCLEOTIDE SEQUENCE [LARGE SCALE GENOMIC DNA]</scope>
    <source>
        <strain evidence="9 10">DSM 25527</strain>
    </source>
</reference>
<evidence type="ECO:0000256" key="3">
    <source>
        <dbReference type="ARBA" id="ARBA00022475"/>
    </source>
</evidence>
<feature type="transmembrane region" description="Helical" evidence="7">
    <location>
        <begin position="205"/>
        <end position="223"/>
    </location>
</feature>
<evidence type="ECO:0000256" key="4">
    <source>
        <dbReference type="ARBA" id="ARBA00022692"/>
    </source>
</evidence>
<dbReference type="PANTHER" id="PTHR23522:SF4">
    <property type="entry name" value="NUCLEOSIDE PERMEASE NUPG-RELATED"/>
    <property type="match status" value="1"/>
</dbReference>
<dbReference type="PROSITE" id="PS50850">
    <property type="entry name" value="MFS"/>
    <property type="match status" value="1"/>
</dbReference>
<comment type="subcellular location">
    <subcellularLocation>
        <location evidence="1">Cell membrane</location>
        <topology evidence="1">Multi-pass membrane protein</topology>
    </subcellularLocation>
</comment>
<feature type="transmembrane region" description="Helical" evidence="7">
    <location>
        <begin position="36"/>
        <end position="57"/>
    </location>
</feature>
<feature type="transmembrane region" description="Helical" evidence="7">
    <location>
        <begin position="343"/>
        <end position="366"/>
    </location>
</feature>
<dbReference type="OrthoDB" id="9150135at2"/>
<evidence type="ECO:0000256" key="6">
    <source>
        <dbReference type="ARBA" id="ARBA00023136"/>
    </source>
</evidence>
<keyword evidence="5 7" id="KW-1133">Transmembrane helix</keyword>
<feature type="transmembrane region" description="Helical" evidence="7">
    <location>
        <begin position="158"/>
        <end position="175"/>
    </location>
</feature>
<protein>
    <submittedName>
        <fullName evidence="9">Nucleoside transporter</fullName>
    </submittedName>
</protein>
<dbReference type="GO" id="GO:0005886">
    <property type="term" value="C:plasma membrane"/>
    <property type="evidence" value="ECO:0007669"/>
    <property type="project" value="UniProtKB-SubCell"/>
</dbReference>
<dbReference type="PANTHER" id="PTHR23522">
    <property type="entry name" value="BLL5896 PROTEIN"/>
    <property type="match status" value="1"/>
</dbReference>
<dbReference type="GO" id="GO:0015213">
    <property type="term" value="F:uridine transmembrane transporter activity"/>
    <property type="evidence" value="ECO:0007669"/>
    <property type="project" value="TreeGrafter"/>
</dbReference>
<dbReference type="AlphaFoldDB" id="A0A397P8X6"/>
<feature type="domain" description="Major facilitator superfamily (MFS) profile" evidence="8">
    <location>
        <begin position="210"/>
        <end position="418"/>
    </location>
</feature>
<name>A0A397P8X6_9SPHN</name>
<evidence type="ECO:0000256" key="2">
    <source>
        <dbReference type="ARBA" id="ARBA00022448"/>
    </source>
</evidence>
<feature type="transmembrane region" description="Helical" evidence="7">
    <location>
        <begin position="93"/>
        <end position="120"/>
    </location>
</feature>
<gene>
    <name evidence="9" type="ORF">DFR49_0042</name>
</gene>
<feature type="transmembrane region" description="Helical" evidence="7">
    <location>
        <begin position="250"/>
        <end position="270"/>
    </location>
</feature>
<feature type="transmembrane region" description="Helical" evidence="7">
    <location>
        <begin position="132"/>
        <end position="152"/>
    </location>
</feature>
<evidence type="ECO:0000313" key="9">
    <source>
        <dbReference type="EMBL" id="RIA45522.1"/>
    </source>
</evidence>
<evidence type="ECO:0000256" key="5">
    <source>
        <dbReference type="ARBA" id="ARBA00022989"/>
    </source>
</evidence>